<keyword evidence="3" id="KW-1185">Reference proteome</keyword>
<keyword evidence="1" id="KW-0812">Transmembrane</keyword>
<dbReference type="RefSeq" id="WP_344733794.1">
    <property type="nucleotide sequence ID" value="NZ_BAAAZH010000017.1"/>
</dbReference>
<evidence type="ECO:0000313" key="3">
    <source>
        <dbReference type="Proteomes" id="UP001501495"/>
    </source>
</evidence>
<gene>
    <name evidence="2" type="ORF">GCM10022215_25490</name>
</gene>
<evidence type="ECO:0000256" key="1">
    <source>
        <dbReference type="SAM" id="Phobius"/>
    </source>
</evidence>
<protein>
    <submittedName>
        <fullName evidence="2">Uncharacterized protein</fullName>
    </submittedName>
</protein>
<sequence length="167" mass="17893">MSSSLPPPVRRIAAGLVSLAVLVAAAWYVIAPSGIATELTVREVAISDAVGDLVPVSYAGTAKPRHTQVVYGAISAADGVRVSGAVLRVERRDGRVVARISIGARRTYRATVHLVPRRYRFVLTAVVDGRKRSASSALVRVRDGRAYQVSLRARRTGIVTMLPVTSY</sequence>
<name>A0ABP7XLA4_9ACTN</name>
<comment type="caution">
    <text evidence="2">The sequence shown here is derived from an EMBL/GenBank/DDBJ whole genome shotgun (WGS) entry which is preliminary data.</text>
</comment>
<accession>A0ABP7XLA4</accession>
<evidence type="ECO:0000313" key="2">
    <source>
        <dbReference type="EMBL" id="GAA4121014.1"/>
    </source>
</evidence>
<keyword evidence="1" id="KW-1133">Transmembrane helix</keyword>
<keyword evidence="1" id="KW-0472">Membrane</keyword>
<reference evidence="3" key="1">
    <citation type="journal article" date="2019" name="Int. J. Syst. Evol. Microbiol.">
        <title>The Global Catalogue of Microorganisms (GCM) 10K type strain sequencing project: providing services to taxonomists for standard genome sequencing and annotation.</title>
        <authorList>
            <consortium name="The Broad Institute Genomics Platform"/>
            <consortium name="The Broad Institute Genome Sequencing Center for Infectious Disease"/>
            <person name="Wu L."/>
            <person name="Ma J."/>
        </authorList>
    </citation>
    <scope>NUCLEOTIDE SEQUENCE [LARGE SCALE GENOMIC DNA]</scope>
    <source>
        <strain evidence="3">JCM 16703</strain>
    </source>
</reference>
<feature type="transmembrane region" description="Helical" evidence="1">
    <location>
        <begin position="12"/>
        <end position="30"/>
    </location>
</feature>
<dbReference type="Proteomes" id="UP001501495">
    <property type="component" value="Unassembled WGS sequence"/>
</dbReference>
<proteinExistence type="predicted"/>
<dbReference type="EMBL" id="BAAAZH010000017">
    <property type="protein sequence ID" value="GAA4121014.1"/>
    <property type="molecule type" value="Genomic_DNA"/>
</dbReference>
<organism evidence="2 3">
    <name type="scientific">Nocardioides fonticola</name>
    <dbReference type="NCBI Taxonomy" id="450363"/>
    <lineage>
        <taxon>Bacteria</taxon>
        <taxon>Bacillati</taxon>
        <taxon>Actinomycetota</taxon>
        <taxon>Actinomycetes</taxon>
        <taxon>Propionibacteriales</taxon>
        <taxon>Nocardioidaceae</taxon>
        <taxon>Nocardioides</taxon>
    </lineage>
</organism>